<evidence type="ECO:0000259" key="1">
    <source>
        <dbReference type="Pfam" id="PF06283"/>
    </source>
</evidence>
<dbReference type="PANTHER" id="PTHR40469:SF2">
    <property type="entry name" value="GALACTOSE-BINDING DOMAIN-LIKE SUPERFAMILY PROTEIN"/>
    <property type="match status" value="1"/>
</dbReference>
<dbReference type="RefSeq" id="WP_050027096.1">
    <property type="nucleotide sequence ID" value="NZ_JNFH02000138.1"/>
</dbReference>
<dbReference type="GO" id="GO:0016787">
    <property type="term" value="F:hydrolase activity"/>
    <property type="evidence" value="ECO:0007669"/>
    <property type="project" value="UniProtKB-KW"/>
</dbReference>
<dbReference type="PANTHER" id="PTHR40469">
    <property type="entry name" value="SECRETED GLYCOSYL HYDROLASE"/>
    <property type="match status" value="1"/>
</dbReference>
<sequence length="221" mass="24494">MAPRSVLAIGGNRFPFHRFEARGPEISAVFDDQITLKLTTDKDDLVDLSGYDVIVDYLTDSSLTDEQLQGLLSFVEDGGGYVGIHCASDLTSTEPDDPDDVIDSHDNPFPELRELIGGHFITHPEQAALDIHIVDHHHPVTAAMDHLTVWDEPYVVDVDDTVRVLARMDHPEHADTPVVWTKSYGDGRVFYSSLGHSTPSLTHEGVQRLIREGTRWAAGDD</sequence>
<protein>
    <submittedName>
        <fullName evidence="2">Glycosyl hydrolase</fullName>
    </submittedName>
</protein>
<organism evidence="2 3">
    <name type="scientific">Halorubrum saccharovorum</name>
    <dbReference type="NCBI Taxonomy" id="2248"/>
    <lineage>
        <taxon>Archaea</taxon>
        <taxon>Methanobacteriati</taxon>
        <taxon>Methanobacteriota</taxon>
        <taxon>Stenosarchaea group</taxon>
        <taxon>Halobacteria</taxon>
        <taxon>Halobacteriales</taxon>
        <taxon>Haloferacaceae</taxon>
        <taxon>Halorubrum</taxon>
    </lineage>
</organism>
<keyword evidence="2" id="KW-0378">Hydrolase</keyword>
<proteinExistence type="predicted"/>
<dbReference type="InterPro" id="IPR029062">
    <property type="entry name" value="Class_I_gatase-like"/>
</dbReference>
<dbReference type="AlphaFoldDB" id="A0A0F8CJD5"/>
<evidence type="ECO:0000313" key="2">
    <source>
        <dbReference type="EMBL" id="KKF39047.1"/>
    </source>
</evidence>
<name>A0A0F8CJD5_9EURY</name>
<accession>A0A0F8CJD5</accession>
<dbReference type="InterPro" id="IPR029010">
    <property type="entry name" value="ThuA-like"/>
</dbReference>
<feature type="domain" description="ThuA-like" evidence="1">
    <location>
        <begin position="34"/>
        <end position="217"/>
    </location>
</feature>
<dbReference type="Pfam" id="PF06283">
    <property type="entry name" value="ThuA"/>
    <property type="match status" value="1"/>
</dbReference>
<dbReference type="SUPFAM" id="SSF52317">
    <property type="entry name" value="Class I glutamine amidotransferase-like"/>
    <property type="match status" value="1"/>
</dbReference>
<dbReference type="EMBL" id="JNFH02000138">
    <property type="protein sequence ID" value="KKF39047.1"/>
    <property type="molecule type" value="Genomic_DNA"/>
</dbReference>
<gene>
    <name evidence="2" type="ORF">FK85_31620</name>
</gene>
<dbReference type="Gene3D" id="3.40.50.880">
    <property type="match status" value="1"/>
</dbReference>
<keyword evidence="3" id="KW-1185">Reference proteome</keyword>
<dbReference type="OrthoDB" id="307450at2157"/>
<evidence type="ECO:0000313" key="3">
    <source>
        <dbReference type="Proteomes" id="UP000053331"/>
    </source>
</evidence>
<reference evidence="2 3" key="1">
    <citation type="journal article" date="2015" name="Genome Announc.">
        <title>Draft genome sequence of a Halorubrum H3 strain isolated from the burlinskoye salt lake (Altai Krai, Russia).</title>
        <authorList>
            <person name="Rozanov A.S."/>
            <person name="Bryanskaya A.V."/>
            <person name="Malup T.K."/>
            <person name="Kotenko A.V."/>
            <person name="Peltek S.E."/>
        </authorList>
    </citation>
    <scope>NUCLEOTIDE SEQUENCE [LARGE SCALE GENOMIC DNA]</scope>
    <source>
        <strain evidence="2 3">H3</strain>
    </source>
</reference>
<comment type="caution">
    <text evidence="2">The sequence shown here is derived from an EMBL/GenBank/DDBJ whole genome shotgun (WGS) entry which is preliminary data.</text>
</comment>
<dbReference type="Proteomes" id="UP000053331">
    <property type="component" value="Unassembled WGS sequence"/>
</dbReference>